<comment type="caution">
    <text evidence="2">The sequence shown here is derived from an EMBL/GenBank/DDBJ whole genome shotgun (WGS) entry which is preliminary data.</text>
</comment>
<feature type="domain" description="Sialidase" evidence="1">
    <location>
        <begin position="42"/>
        <end position="321"/>
    </location>
</feature>
<name>A0A7W8DLC4_9BACT</name>
<dbReference type="EMBL" id="JACHIG010000008">
    <property type="protein sequence ID" value="MBB5034007.1"/>
    <property type="molecule type" value="Genomic_DNA"/>
</dbReference>
<dbReference type="SUPFAM" id="SSF50939">
    <property type="entry name" value="Sialidases"/>
    <property type="match status" value="2"/>
</dbReference>
<evidence type="ECO:0000259" key="1">
    <source>
        <dbReference type="Pfam" id="PF13088"/>
    </source>
</evidence>
<organism evidence="2 3">
    <name type="scientific">Prosthecobacter vanneervenii</name>
    <dbReference type="NCBI Taxonomy" id="48466"/>
    <lineage>
        <taxon>Bacteria</taxon>
        <taxon>Pseudomonadati</taxon>
        <taxon>Verrucomicrobiota</taxon>
        <taxon>Verrucomicrobiia</taxon>
        <taxon>Verrucomicrobiales</taxon>
        <taxon>Verrucomicrobiaceae</taxon>
        <taxon>Prosthecobacter</taxon>
    </lineage>
</organism>
<dbReference type="Proteomes" id="UP000590740">
    <property type="component" value="Unassembled WGS sequence"/>
</dbReference>
<reference evidence="2 3" key="1">
    <citation type="submission" date="2020-08" db="EMBL/GenBank/DDBJ databases">
        <title>Genomic Encyclopedia of Type Strains, Phase IV (KMG-IV): sequencing the most valuable type-strain genomes for metagenomic binning, comparative biology and taxonomic classification.</title>
        <authorList>
            <person name="Goeker M."/>
        </authorList>
    </citation>
    <scope>NUCLEOTIDE SEQUENCE [LARGE SCALE GENOMIC DNA]</scope>
    <source>
        <strain evidence="2 3">DSM 12252</strain>
    </source>
</reference>
<dbReference type="CDD" id="cd15482">
    <property type="entry name" value="Sialidase_non-viral"/>
    <property type="match status" value="2"/>
</dbReference>
<gene>
    <name evidence="2" type="ORF">HNQ65_003598</name>
</gene>
<evidence type="ECO:0000313" key="3">
    <source>
        <dbReference type="Proteomes" id="UP000590740"/>
    </source>
</evidence>
<dbReference type="InterPro" id="IPR036278">
    <property type="entry name" value="Sialidase_sf"/>
</dbReference>
<dbReference type="InterPro" id="IPR011040">
    <property type="entry name" value="Sialidase"/>
</dbReference>
<accession>A0A7W8DLC4</accession>
<proteinExistence type="predicted"/>
<sequence length="882" mass="98545">MNLRQSCILLFLATVCVQAVEPMGERRETWQGIPGLERTAGGRVFASWFTGGPKEPSPENAVLLCYSDDQAKSFTRPQVMAVPGNGTRCFDPTLWIDPRRRLWYIFNRGNKDTAKHDVWARICDDPDATPPVFGTEFRVGYEGPYAFRMNKSTVLSSGEWIMPVTHATEPVYEWFAGPKQLQGVGISTDEGKTWRLHGALKAPEWALECMITELKDGRLWLLTRTGGGFLWESHSSDKGRSWSEAKASTIPNPGSRFFIRRLASGNLLLVNHLGFTGKTRSHLTAQISTDDGKTWNEGLLLDERKDVSYPDGVQDRDGMIWITYDHDRQGEGEILVAKFREEDVEAGKNVSGAVSLKQTINRLEKPQIIPAKWDPALAGDVVMQRLVNTTAPQVKGAHDAEFVCVGDRAYIVVEANDLKAGESAGWPFIYATMSIVNLKTLALEKVIDFAKGGQRFENETLPEGACFVPRILQKDANMLRCYFTSEDPGKRQSQMWYRDFDLKSGAFRDTIHKAKLKTAAGTFDFQPQYFHADAAAHGFAKPAVDSSFFIFDSFKKFDGKTYVALNNFTGKQNALALVHDDLETLEVLGHYNEPQAEALSESAVNRMPDGTWLAICRNDKGNYHFSTSTDGRKWSTGKPLPVVLNGTNSKPTFDKFGGIYYLGWQESTRSQGVSRSVFNVDVSRDGKIWERKYRFETPKSFQYPTFHEHDGVIWLVVTQGDTDASRKERIMFGKLEEVGGFEAQQGKKRIVWPAPASVEAAEMKVGCRLFTDRDYVIEAMPEQVRGLPFLRTSIENIEAEVVTPGTLYALTPASRPGAACQEEALKGAGFAKVEVSETQLFPGDINRVNLYRKEAIKGEQLHFKKLVLLISGSGAGLRSLHP</sequence>
<dbReference type="RefSeq" id="WP_184341390.1">
    <property type="nucleotide sequence ID" value="NZ_JACHIG010000008.1"/>
</dbReference>
<keyword evidence="3" id="KW-1185">Reference proteome</keyword>
<dbReference type="PANTHER" id="PTHR43752">
    <property type="entry name" value="BNR/ASP-BOX REPEAT FAMILY PROTEIN"/>
    <property type="match status" value="1"/>
</dbReference>
<protein>
    <submittedName>
        <fullName evidence="2">Putative neuraminidase</fullName>
    </submittedName>
</protein>
<dbReference type="Pfam" id="PF13088">
    <property type="entry name" value="BNR_2"/>
    <property type="match status" value="1"/>
</dbReference>
<dbReference type="PANTHER" id="PTHR43752:SF2">
    <property type="entry name" value="BNR_ASP-BOX REPEAT FAMILY PROTEIN"/>
    <property type="match status" value="1"/>
</dbReference>
<dbReference type="Gene3D" id="2.120.10.10">
    <property type="match status" value="2"/>
</dbReference>
<evidence type="ECO:0000313" key="2">
    <source>
        <dbReference type="EMBL" id="MBB5034007.1"/>
    </source>
</evidence>
<dbReference type="AlphaFoldDB" id="A0A7W8DLC4"/>